<dbReference type="AlphaFoldDB" id="A0AAN9J5H5"/>
<evidence type="ECO:0000313" key="3">
    <source>
        <dbReference type="Proteomes" id="UP001372338"/>
    </source>
</evidence>
<feature type="chain" id="PRO_5042882803" evidence="1">
    <location>
        <begin position="23"/>
        <end position="162"/>
    </location>
</feature>
<dbReference type="InterPro" id="IPR049306">
    <property type="entry name" value="GLV1-2"/>
</dbReference>
<comment type="caution">
    <text evidence="2">The sequence shown here is derived from an EMBL/GenBank/DDBJ whole genome shotgun (WGS) entry which is preliminary data.</text>
</comment>
<dbReference type="Proteomes" id="UP001372338">
    <property type="component" value="Unassembled WGS sequence"/>
</dbReference>
<dbReference type="Pfam" id="PF21529">
    <property type="entry name" value="GLV1-2"/>
    <property type="match status" value="1"/>
</dbReference>
<organism evidence="2 3">
    <name type="scientific">Crotalaria pallida</name>
    <name type="common">Smooth rattlebox</name>
    <name type="synonym">Crotalaria striata</name>
    <dbReference type="NCBI Taxonomy" id="3830"/>
    <lineage>
        <taxon>Eukaryota</taxon>
        <taxon>Viridiplantae</taxon>
        <taxon>Streptophyta</taxon>
        <taxon>Embryophyta</taxon>
        <taxon>Tracheophyta</taxon>
        <taxon>Spermatophyta</taxon>
        <taxon>Magnoliopsida</taxon>
        <taxon>eudicotyledons</taxon>
        <taxon>Gunneridae</taxon>
        <taxon>Pentapetalae</taxon>
        <taxon>rosids</taxon>
        <taxon>fabids</taxon>
        <taxon>Fabales</taxon>
        <taxon>Fabaceae</taxon>
        <taxon>Papilionoideae</taxon>
        <taxon>50 kb inversion clade</taxon>
        <taxon>genistoids sensu lato</taxon>
        <taxon>core genistoids</taxon>
        <taxon>Crotalarieae</taxon>
        <taxon>Crotalaria</taxon>
    </lineage>
</organism>
<keyword evidence="3" id="KW-1185">Reference proteome</keyword>
<dbReference type="PANTHER" id="PTHR33743:SF19">
    <property type="entry name" value="PROTEIN GOLVEN 6"/>
    <property type="match status" value="1"/>
</dbReference>
<gene>
    <name evidence="2" type="ORF">RIF29_07609</name>
</gene>
<accession>A0AAN9J5H5</accession>
<name>A0AAN9J5H5_CROPI</name>
<evidence type="ECO:0000313" key="2">
    <source>
        <dbReference type="EMBL" id="KAK7292001.1"/>
    </source>
</evidence>
<protein>
    <submittedName>
        <fullName evidence="2">Uncharacterized protein</fullName>
    </submittedName>
</protein>
<dbReference type="PANTHER" id="PTHR33743">
    <property type="entry name" value="PROTEIN GOLVEN 6-RELATED"/>
    <property type="match status" value="1"/>
</dbReference>
<sequence>MRPSFVVSILLLSLLLLTKTQGIRLGKGSSLVVQQHRQHDKESAMSKKSNISDPDEEAILCSKDEQCTGKIKNRKLVTTSVSTTHTISKNVNNGGNEVHPLVNGNTRSVKVNGEANETKVNKMSTDSKNQQDQQHQEQYPDLVVDITEMDYSPPRRKTPIHN</sequence>
<evidence type="ECO:0000256" key="1">
    <source>
        <dbReference type="SAM" id="SignalP"/>
    </source>
</evidence>
<keyword evidence="1" id="KW-0732">Signal</keyword>
<dbReference type="EMBL" id="JAYWIO010000001">
    <property type="protein sequence ID" value="KAK7292001.1"/>
    <property type="molecule type" value="Genomic_DNA"/>
</dbReference>
<proteinExistence type="predicted"/>
<feature type="signal peptide" evidence="1">
    <location>
        <begin position="1"/>
        <end position="22"/>
    </location>
</feature>
<reference evidence="2 3" key="1">
    <citation type="submission" date="2024-01" db="EMBL/GenBank/DDBJ databases">
        <title>The genomes of 5 underutilized Papilionoideae crops provide insights into root nodulation and disease resistanc.</title>
        <authorList>
            <person name="Yuan L."/>
        </authorList>
    </citation>
    <scope>NUCLEOTIDE SEQUENCE [LARGE SCALE GENOMIC DNA]</scope>
    <source>
        <strain evidence="2">ZHUSHIDOU_FW_LH</strain>
        <tissue evidence="2">Leaf</tissue>
    </source>
</reference>